<feature type="compositionally biased region" description="Basic and acidic residues" evidence="2">
    <location>
        <begin position="436"/>
        <end position="445"/>
    </location>
</feature>
<feature type="compositionally biased region" description="Basic residues" evidence="2">
    <location>
        <begin position="82"/>
        <end position="96"/>
    </location>
</feature>
<feature type="compositionally biased region" description="Basic residues" evidence="2">
    <location>
        <begin position="64"/>
        <end position="74"/>
    </location>
</feature>
<gene>
    <name evidence="3" type="ORF">PCOS0759_LOCUS5905</name>
</gene>
<dbReference type="AlphaFoldDB" id="A0A7S1KR77"/>
<reference evidence="3" key="1">
    <citation type="submission" date="2021-01" db="EMBL/GenBank/DDBJ databases">
        <authorList>
            <person name="Corre E."/>
            <person name="Pelletier E."/>
            <person name="Niang G."/>
            <person name="Scheremetjew M."/>
            <person name="Finn R."/>
            <person name="Kale V."/>
            <person name="Holt S."/>
            <person name="Cochrane G."/>
            <person name="Meng A."/>
            <person name="Brown T."/>
            <person name="Cohen L."/>
        </authorList>
    </citation>
    <scope>NUCLEOTIDE SEQUENCE</scope>
    <source>
        <strain evidence="3">WS</strain>
    </source>
</reference>
<dbReference type="EMBL" id="HBGD01007056">
    <property type="protein sequence ID" value="CAD9082665.1"/>
    <property type="molecule type" value="Transcribed_RNA"/>
</dbReference>
<evidence type="ECO:0000256" key="1">
    <source>
        <dbReference type="SAM" id="Coils"/>
    </source>
</evidence>
<evidence type="ECO:0000256" key="2">
    <source>
        <dbReference type="SAM" id="MobiDB-lite"/>
    </source>
</evidence>
<accession>A0A7S1KR77</accession>
<proteinExistence type="predicted"/>
<sequence>MKHWQCQRCLSQQSLQFASPRQSLREIARLGKVPLILIERSQKGNNGREKDEKCLDSHQDFAKKGHGRRKRRMKSNLDGNGKHWRHTERGTAKRAVRTQPSNHVLISLSFSPYSHNPANPHIKTNMTQLFGHEAMIQMEREIRMQRASMKVPGVNGGASMMNATGAHAASVPFVAALTGLPLGHSQIKPYHSNHDRQQRQLRRHFSQRTQQLRYYDEIVPTANAGLETDDDEAQEMAQATPFPSQLLSPKRNSRHTSPKKKKQPSSSNKLAILAMPRYFVTSAPNSHFACVMHVEPTPYSSHRNIIFESIQHAYTHLEASSVVILINSKWDAVDICRATHECLDYFAGQCYLWQRDLEKKWRDARKNRREQERARRESAERNAEELQNLVNQWVQQQALTSTASRGSGGAVKLSQMPTAVSVVEQPAENAPPINETPRKDHHYFPEPESGPTPIVGEVEENETPSHAGLPSLHRDASRESLQFVPSQKLHDSSLNLSSPKNFLPVVFPSIKPKIKRQLSWNSETNDLRVEARATWKCRLSIDSTPDAWSEVQVNGAHLPKQEAATHSFSPKTTLNYVVPDIFKLSQSSKKNHQRAGETNHQKAGTVKSSKRTQNNDSEADENNYRVPGMRHIILYPLDDGSHERLVAEFERRFGSEQNVVCSTLPVDLERREREYNKEKHEAMRQQHTKYIPYLRDVCS</sequence>
<feature type="region of interest" description="Disordered" evidence="2">
    <location>
        <begin position="231"/>
        <end position="267"/>
    </location>
</feature>
<keyword evidence="1" id="KW-0175">Coiled coil</keyword>
<name>A0A7S1KR77_9EUKA</name>
<feature type="region of interest" description="Disordered" evidence="2">
    <location>
        <begin position="425"/>
        <end position="479"/>
    </location>
</feature>
<feature type="compositionally biased region" description="Basic residues" evidence="2">
    <location>
        <begin position="251"/>
        <end position="263"/>
    </location>
</feature>
<organism evidence="3">
    <name type="scientific">Percolomonas cosmopolitus</name>
    <dbReference type="NCBI Taxonomy" id="63605"/>
    <lineage>
        <taxon>Eukaryota</taxon>
        <taxon>Discoba</taxon>
        <taxon>Heterolobosea</taxon>
        <taxon>Tetramitia</taxon>
        <taxon>Eutetramitia</taxon>
        <taxon>Percolomonadidae</taxon>
        <taxon>Percolomonas</taxon>
    </lineage>
</organism>
<feature type="region of interest" description="Disordered" evidence="2">
    <location>
        <begin position="587"/>
        <end position="624"/>
    </location>
</feature>
<evidence type="ECO:0000313" key="3">
    <source>
        <dbReference type="EMBL" id="CAD9082665.1"/>
    </source>
</evidence>
<protein>
    <submittedName>
        <fullName evidence="3">Uncharacterized protein</fullName>
    </submittedName>
</protein>
<feature type="coiled-coil region" evidence="1">
    <location>
        <begin position="354"/>
        <end position="396"/>
    </location>
</feature>
<feature type="region of interest" description="Disordered" evidence="2">
    <location>
        <begin position="61"/>
        <end position="96"/>
    </location>
</feature>